<protein>
    <submittedName>
        <fullName evidence="3">Uncharacterized protein</fullName>
    </submittedName>
</protein>
<accession>A0A223N0E9</accession>
<dbReference type="Pfam" id="PF06251">
    <property type="entry name" value="Caps_syn_GfcC_C"/>
    <property type="match status" value="1"/>
</dbReference>
<dbReference type="Gene3D" id="3.10.20.700">
    <property type="match status" value="1"/>
</dbReference>
<feature type="domain" description="Capsule biosynthesis GfcC-like N-terminal" evidence="2">
    <location>
        <begin position="113"/>
        <end position="200"/>
    </location>
</feature>
<dbReference type="InterPro" id="IPR046459">
    <property type="entry name" value="Caps_syn_GfcC_N"/>
</dbReference>
<proteinExistence type="predicted"/>
<organism evidence="3 4">
    <name type="scientific">Vibrio qinghaiensis</name>
    <dbReference type="NCBI Taxonomy" id="2025808"/>
    <lineage>
        <taxon>Bacteria</taxon>
        <taxon>Pseudomonadati</taxon>
        <taxon>Pseudomonadota</taxon>
        <taxon>Gammaproteobacteria</taxon>
        <taxon>Vibrionales</taxon>
        <taxon>Vibrionaceae</taxon>
        <taxon>Vibrio</taxon>
    </lineage>
</organism>
<name>A0A223N0E9_9VIBR</name>
<feature type="domain" description="Capsule biosynthesis GfcC-like C-terminal" evidence="1">
    <location>
        <begin position="217"/>
        <end position="309"/>
    </location>
</feature>
<keyword evidence="4" id="KW-1185">Reference proteome</keyword>
<evidence type="ECO:0000259" key="2">
    <source>
        <dbReference type="Pfam" id="PF20616"/>
    </source>
</evidence>
<dbReference type="Gene3D" id="3.10.560.10">
    <property type="entry name" value="Outer membrane lipoprotein wza domain like"/>
    <property type="match status" value="1"/>
</dbReference>
<dbReference type="Pfam" id="PF20616">
    <property type="entry name" value="Caps_syn_GfcC_N"/>
    <property type="match status" value="1"/>
</dbReference>
<dbReference type="SUPFAM" id="SSF141571">
    <property type="entry name" value="Pentapeptide repeat-like"/>
    <property type="match status" value="1"/>
</dbReference>
<evidence type="ECO:0000313" key="3">
    <source>
        <dbReference type="EMBL" id="ASU23332.1"/>
    </source>
</evidence>
<dbReference type="AlphaFoldDB" id="A0A223N0E9"/>
<reference evidence="3 4" key="1">
    <citation type="submission" date="2017-08" db="EMBL/GenBank/DDBJ databases">
        <title>The Vibrio qinghaiensis sp.-Q67 is a luminous bacteria isolated firstly from Qinghai lake, Qinghai province, China, which has been proved to be very sensitive to detect environmental and food pollutants. Therefore, complete genome analysis of V. qinghaiensis sp.-Q67 highlights the potential application of this strain on detection of hazards in the contaminated environments.</title>
        <authorList>
            <person name="Gong L."/>
        </authorList>
    </citation>
    <scope>NUCLEOTIDE SEQUENCE [LARGE SCALE GENOMIC DNA]</scope>
    <source>
        <strain evidence="3 4">Q67</strain>
    </source>
</reference>
<evidence type="ECO:0000313" key="4">
    <source>
        <dbReference type="Proteomes" id="UP000215148"/>
    </source>
</evidence>
<sequence length="309" mass="34215">MILWLNLIRHVWLEKRTLLSASVPKAALIKATLTKATLIRAILIRAILTKATLIKSTLMKHFLLGVLCALSPAAYSAPASVVEVRSAEKPALSLSFASVPRVDELVINALNASAQLPADIDWLSSALFDVTSPYQKKQQVLLAITHQESLATSAHKKRWRQMKEQLRANAFAQRIFTPLDPDITRITTSQNPKLQGQWLLSLNALPTTVSVLGNVKQAGDMAWKPRTDAGHYVRSAGLAEADISQVWVIQPDGHASLHDIAYWNHDFQDIAPGATLYVPFPIETTSLYPQYSLHNVNDIVVELLRNQLP</sequence>
<evidence type="ECO:0000259" key="1">
    <source>
        <dbReference type="Pfam" id="PF06251"/>
    </source>
</evidence>
<dbReference type="InterPro" id="IPR010425">
    <property type="entry name" value="Caps_synth_GfcC-like_C"/>
</dbReference>
<gene>
    <name evidence="3" type="ORF">CCZ37_12350</name>
</gene>
<dbReference type="Proteomes" id="UP000215148">
    <property type="component" value="Chromosome 1"/>
</dbReference>
<dbReference type="KEGG" id="vqi:CCZ37_12350"/>
<dbReference type="EMBL" id="CP022741">
    <property type="protein sequence ID" value="ASU23332.1"/>
    <property type="molecule type" value="Genomic_DNA"/>
</dbReference>